<sequence>MGWIEAAEEAAARSDGIKENCVLIKDAGPRKAPEIRLRVVLDQHGTQAPVPRQRKVSAETAAGYAAKLRPHVLR</sequence>
<accession>A0AA37TQA2</accession>
<dbReference type="EMBL" id="BSPP01000002">
    <property type="protein sequence ID" value="GLS85567.1"/>
    <property type="molecule type" value="Genomic_DNA"/>
</dbReference>
<comment type="caution">
    <text evidence="1">The sequence shown here is derived from an EMBL/GenBank/DDBJ whole genome shotgun (WGS) entry which is preliminary data.</text>
</comment>
<name>A0AA37TQA2_9RHOB</name>
<gene>
    <name evidence="1" type="ORF">GCM10010873_05400</name>
</gene>
<organism evidence="1 2">
    <name type="scientific">Cypionkella aquatica</name>
    <dbReference type="NCBI Taxonomy" id="1756042"/>
    <lineage>
        <taxon>Bacteria</taxon>
        <taxon>Pseudomonadati</taxon>
        <taxon>Pseudomonadota</taxon>
        <taxon>Alphaproteobacteria</taxon>
        <taxon>Rhodobacterales</taxon>
        <taxon>Paracoccaceae</taxon>
        <taxon>Cypionkella</taxon>
    </lineage>
</organism>
<reference evidence="1 2" key="1">
    <citation type="journal article" date="2014" name="Int. J. Syst. Evol. Microbiol.">
        <title>Complete genome sequence of Corynebacterium casei LMG S-19264T (=DSM 44701T), isolated from a smear-ripened cheese.</title>
        <authorList>
            <consortium name="US DOE Joint Genome Institute (JGI-PGF)"/>
            <person name="Walter F."/>
            <person name="Albersmeier A."/>
            <person name="Kalinowski J."/>
            <person name="Ruckert C."/>
        </authorList>
    </citation>
    <scope>NUCLEOTIDE SEQUENCE [LARGE SCALE GENOMIC DNA]</scope>
    <source>
        <strain evidence="1 2">NBRC 111766</strain>
    </source>
</reference>
<protein>
    <submittedName>
        <fullName evidence="1">Uncharacterized protein</fullName>
    </submittedName>
</protein>
<keyword evidence="2" id="KW-1185">Reference proteome</keyword>
<evidence type="ECO:0000313" key="2">
    <source>
        <dbReference type="Proteomes" id="UP001157355"/>
    </source>
</evidence>
<dbReference type="Proteomes" id="UP001157355">
    <property type="component" value="Unassembled WGS sequence"/>
</dbReference>
<proteinExistence type="predicted"/>
<dbReference type="AlphaFoldDB" id="A0AA37TQA2"/>
<evidence type="ECO:0000313" key="1">
    <source>
        <dbReference type="EMBL" id="GLS85567.1"/>
    </source>
</evidence>